<comment type="caution">
    <text evidence="1">The sequence shown here is derived from an EMBL/GenBank/DDBJ whole genome shotgun (WGS) entry which is preliminary data.</text>
</comment>
<dbReference type="RefSeq" id="WP_380967599.1">
    <property type="nucleotide sequence ID" value="NZ_JBHTCO010000020.1"/>
</dbReference>
<dbReference type="Proteomes" id="UP001596505">
    <property type="component" value="Unassembled WGS sequence"/>
</dbReference>
<protein>
    <submittedName>
        <fullName evidence="1">Uncharacterized protein</fullName>
    </submittedName>
</protein>
<organism evidence="1 2">
    <name type="scientific">Scopulibacillus cellulosilyticus</name>
    <dbReference type="NCBI Taxonomy" id="2665665"/>
    <lineage>
        <taxon>Bacteria</taxon>
        <taxon>Bacillati</taxon>
        <taxon>Bacillota</taxon>
        <taxon>Bacilli</taxon>
        <taxon>Bacillales</taxon>
        <taxon>Sporolactobacillaceae</taxon>
        <taxon>Scopulibacillus</taxon>
    </lineage>
</organism>
<keyword evidence="2" id="KW-1185">Reference proteome</keyword>
<gene>
    <name evidence="1" type="ORF">ACFQRG_15390</name>
</gene>
<dbReference type="EMBL" id="JBHTCO010000020">
    <property type="protein sequence ID" value="MFC7394340.1"/>
    <property type="molecule type" value="Genomic_DNA"/>
</dbReference>
<evidence type="ECO:0000313" key="1">
    <source>
        <dbReference type="EMBL" id="MFC7394340.1"/>
    </source>
</evidence>
<evidence type="ECO:0000313" key="2">
    <source>
        <dbReference type="Proteomes" id="UP001596505"/>
    </source>
</evidence>
<proteinExistence type="predicted"/>
<sequence length="92" mass="10417">MAKIINEIQMGDYTVSLLEHNGHQYVKLTSGVHGNVLEIERTKDGLNFREVEIGGADLSYEHLAIMLIFIGADQDLVNEIDRINKIRNSYKS</sequence>
<reference evidence="2" key="1">
    <citation type="journal article" date="2019" name="Int. J. Syst. Evol. Microbiol.">
        <title>The Global Catalogue of Microorganisms (GCM) 10K type strain sequencing project: providing services to taxonomists for standard genome sequencing and annotation.</title>
        <authorList>
            <consortium name="The Broad Institute Genomics Platform"/>
            <consortium name="The Broad Institute Genome Sequencing Center for Infectious Disease"/>
            <person name="Wu L."/>
            <person name="Ma J."/>
        </authorList>
    </citation>
    <scope>NUCLEOTIDE SEQUENCE [LARGE SCALE GENOMIC DNA]</scope>
    <source>
        <strain evidence="2">CGMCC 1.16305</strain>
    </source>
</reference>
<name>A0ABW2Q156_9BACL</name>
<accession>A0ABW2Q156</accession>